<proteinExistence type="predicted"/>
<evidence type="ECO:0000259" key="1">
    <source>
        <dbReference type="Pfam" id="PF08241"/>
    </source>
</evidence>
<dbReference type="SUPFAM" id="SSF53335">
    <property type="entry name" value="S-adenosyl-L-methionine-dependent methyltransferases"/>
    <property type="match status" value="1"/>
</dbReference>
<dbReference type="Pfam" id="PF08241">
    <property type="entry name" value="Methyltransf_11"/>
    <property type="match status" value="1"/>
</dbReference>
<dbReference type="InterPro" id="IPR029063">
    <property type="entry name" value="SAM-dependent_MTases_sf"/>
</dbReference>
<reference evidence="3" key="1">
    <citation type="journal article" date="2019" name="Int. J. Syst. Evol. Microbiol.">
        <title>The Global Catalogue of Microorganisms (GCM) 10K type strain sequencing project: providing services to taxonomists for standard genome sequencing and annotation.</title>
        <authorList>
            <consortium name="The Broad Institute Genomics Platform"/>
            <consortium name="The Broad Institute Genome Sequencing Center for Infectious Disease"/>
            <person name="Wu L."/>
            <person name="Ma J."/>
        </authorList>
    </citation>
    <scope>NUCLEOTIDE SEQUENCE [LARGE SCALE GENOMIC DNA]</scope>
    <source>
        <strain evidence="3">JCM 31920</strain>
    </source>
</reference>
<keyword evidence="3" id="KW-1185">Reference proteome</keyword>
<dbReference type="InterPro" id="IPR013216">
    <property type="entry name" value="Methyltransf_11"/>
</dbReference>
<evidence type="ECO:0000313" key="2">
    <source>
        <dbReference type="EMBL" id="GAA4435023.1"/>
    </source>
</evidence>
<dbReference type="PANTHER" id="PTHR43591:SF24">
    <property type="entry name" value="2-METHOXY-6-POLYPRENYL-1,4-BENZOQUINOL METHYLASE, MITOCHONDRIAL"/>
    <property type="match status" value="1"/>
</dbReference>
<gene>
    <name evidence="2" type="ORF">GCM10023091_10800</name>
</gene>
<dbReference type="CDD" id="cd02440">
    <property type="entry name" value="AdoMet_MTases"/>
    <property type="match status" value="1"/>
</dbReference>
<dbReference type="Gene3D" id="3.40.50.150">
    <property type="entry name" value="Vaccinia Virus protein VP39"/>
    <property type="match status" value="1"/>
</dbReference>
<organism evidence="2 3">
    <name type="scientific">Ravibacter arvi</name>
    <dbReference type="NCBI Taxonomy" id="2051041"/>
    <lineage>
        <taxon>Bacteria</taxon>
        <taxon>Pseudomonadati</taxon>
        <taxon>Bacteroidota</taxon>
        <taxon>Cytophagia</taxon>
        <taxon>Cytophagales</taxon>
        <taxon>Spirosomataceae</taxon>
        <taxon>Ravibacter</taxon>
    </lineage>
</organism>
<dbReference type="PANTHER" id="PTHR43591">
    <property type="entry name" value="METHYLTRANSFERASE"/>
    <property type="match status" value="1"/>
</dbReference>
<sequence length="181" mass="21403">MWLFLKKKTPFFTAKLRVLHVAPEYCFIDRFEALPNLDYVTADLESPLAKVKMDIHRIPFPDNEFDVVFCNHVMEHVEDHVKALSELHRVLKPAGWGIIQSPQDLARAETYEDKSITDPRERERHFLQSDHYRIFGRNYGEELRRGGFRVTEDRFVMEELSAQEVRRYALPGGEIVYFCEK</sequence>
<dbReference type="EMBL" id="BAABEY010000011">
    <property type="protein sequence ID" value="GAA4435023.1"/>
    <property type="molecule type" value="Genomic_DNA"/>
</dbReference>
<protein>
    <recommendedName>
        <fullName evidence="1">Methyltransferase type 11 domain-containing protein</fullName>
    </recommendedName>
</protein>
<name>A0ABP8LUC3_9BACT</name>
<dbReference type="Proteomes" id="UP001501508">
    <property type="component" value="Unassembled WGS sequence"/>
</dbReference>
<accession>A0ABP8LUC3</accession>
<feature type="domain" description="Methyltransferase type 11" evidence="1">
    <location>
        <begin position="49"/>
        <end position="98"/>
    </location>
</feature>
<evidence type="ECO:0000313" key="3">
    <source>
        <dbReference type="Proteomes" id="UP001501508"/>
    </source>
</evidence>
<comment type="caution">
    <text evidence="2">The sequence shown here is derived from an EMBL/GenBank/DDBJ whole genome shotgun (WGS) entry which is preliminary data.</text>
</comment>